<keyword evidence="3" id="KW-1185">Reference proteome</keyword>
<gene>
    <name evidence="2" type="ORF">STAS_11325</name>
</gene>
<dbReference type="AlphaFoldDB" id="A0A5A7PQI6"/>
<dbReference type="Proteomes" id="UP000325081">
    <property type="component" value="Unassembled WGS sequence"/>
</dbReference>
<dbReference type="EMBL" id="BKCP01004960">
    <property type="protein sequence ID" value="GER35060.1"/>
    <property type="molecule type" value="Genomic_DNA"/>
</dbReference>
<proteinExistence type="predicted"/>
<sequence length="133" mass="14367">MPRKTTRNSKMENKSVVLHKKLRELETELADLVPYGGGGGGSSSDSISYPRSFPGEEAVEELFSGAEEDAAVRKEKAAAVKVAAEEKAWRRVGKYGGVFGCGVIVGAICVMEWFFAAIAPQLMEYEALLLPPT</sequence>
<reference evidence="3" key="1">
    <citation type="journal article" date="2019" name="Curr. Biol.">
        <title>Genome Sequence of Striga asiatica Provides Insight into the Evolution of Plant Parasitism.</title>
        <authorList>
            <person name="Yoshida S."/>
            <person name="Kim S."/>
            <person name="Wafula E.K."/>
            <person name="Tanskanen J."/>
            <person name="Kim Y.M."/>
            <person name="Honaas L."/>
            <person name="Yang Z."/>
            <person name="Spallek T."/>
            <person name="Conn C.E."/>
            <person name="Ichihashi Y."/>
            <person name="Cheong K."/>
            <person name="Cui S."/>
            <person name="Der J.P."/>
            <person name="Gundlach H."/>
            <person name="Jiao Y."/>
            <person name="Hori C."/>
            <person name="Ishida J.K."/>
            <person name="Kasahara H."/>
            <person name="Kiba T."/>
            <person name="Kim M.S."/>
            <person name="Koo N."/>
            <person name="Laohavisit A."/>
            <person name="Lee Y.H."/>
            <person name="Lumba S."/>
            <person name="McCourt P."/>
            <person name="Mortimer J.C."/>
            <person name="Mutuku J.M."/>
            <person name="Nomura T."/>
            <person name="Sasaki-Sekimoto Y."/>
            <person name="Seto Y."/>
            <person name="Wang Y."/>
            <person name="Wakatake T."/>
            <person name="Sakakibara H."/>
            <person name="Demura T."/>
            <person name="Yamaguchi S."/>
            <person name="Yoneyama K."/>
            <person name="Manabe R.I."/>
            <person name="Nelson D.C."/>
            <person name="Schulman A.H."/>
            <person name="Timko M.P."/>
            <person name="dePamphilis C.W."/>
            <person name="Choi D."/>
            <person name="Shirasu K."/>
        </authorList>
    </citation>
    <scope>NUCLEOTIDE SEQUENCE [LARGE SCALE GENOMIC DNA]</scope>
    <source>
        <strain evidence="3">cv. UVA1</strain>
    </source>
</reference>
<evidence type="ECO:0000313" key="3">
    <source>
        <dbReference type="Proteomes" id="UP000325081"/>
    </source>
</evidence>
<evidence type="ECO:0000256" key="1">
    <source>
        <dbReference type="SAM" id="Phobius"/>
    </source>
</evidence>
<keyword evidence="1" id="KW-0812">Transmembrane</keyword>
<feature type="transmembrane region" description="Helical" evidence="1">
    <location>
        <begin position="97"/>
        <end position="119"/>
    </location>
</feature>
<organism evidence="2 3">
    <name type="scientific">Striga asiatica</name>
    <name type="common">Asiatic witchweed</name>
    <name type="synonym">Buchnera asiatica</name>
    <dbReference type="NCBI Taxonomy" id="4170"/>
    <lineage>
        <taxon>Eukaryota</taxon>
        <taxon>Viridiplantae</taxon>
        <taxon>Streptophyta</taxon>
        <taxon>Embryophyta</taxon>
        <taxon>Tracheophyta</taxon>
        <taxon>Spermatophyta</taxon>
        <taxon>Magnoliopsida</taxon>
        <taxon>eudicotyledons</taxon>
        <taxon>Gunneridae</taxon>
        <taxon>Pentapetalae</taxon>
        <taxon>asterids</taxon>
        <taxon>lamiids</taxon>
        <taxon>Lamiales</taxon>
        <taxon>Orobanchaceae</taxon>
        <taxon>Buchnereae</taxon>
        <taxon>Striga</taxon>
    </lineage>
</organism>
<keyword evidence="1" id="KW-0472">Membrane</keyword>
<protein>
    <submittedName>
        <fullName evidence="2">HIT zinc finger</fullName>
    </submittedName>
</protein>
<name>A0A5A7PQI6_STRAF</name>
<accession>A0A5A7PQI6</accession>
<keyword evidence="1" id="KW-1133">Transmembrane helix</keyword>
<comment type="caution">
    <text evidence="2">The sequence shown here is derived from an EMBL/GenBank/DDBJ whole genome shotgun (WGS) entry which is preliminary data.</text>
</comment>
<evidence type="ECO:0000313" key="2">
    <source>
        <dbReference type="EMBL" id="GER35060.1"/>
    </source>
</evidence>